<keyword evidence="8" id="KW-1185">Reference proteome</keyword>
<gene>
    <name evidence="4" type="ORF">H2LOC_007030</name>
    <name evidence="5" type="ORF">H2LOC_018225</name>
    <name evidence="6" type="ORF">H2LOC_019290</name>
    <name evidence="7" type="ORF">H2LOC_021240</name>
</gene>
<dbReference type="KEGG" id="mhey:H2LOC_007030"/>
<evidence type="ECO:0000256" key="1">
    <source>
        <dbReference type="SAM" id="MobiDB-lite"/>
    </source>
</evidence>
<dbReference type="PANTHER" id="PTHR46637:SF1">
    <property type="entry name" value="BLL5188 PROTEIN"/>
    <property type="match status" value="1"/>
</dbReference>
<dbReference type="PANTHER" id="PTHR46637">
    <property type="entry name" value="TIS1421-TRANSPOSASE PROTEIN A"/>
    <property type="match status" value="1"/>
</dbReference>
<dbReference type="Pfam" id="PF13340">
    <property type="entry name" value="DUF4096"/>
    <property type="match status" value="1"/>
</dbReference>
<accession>A0A6B8KML4</accession>
<evidence type="ECO:0000313" key="8">
    <source>
        <dbReference type="Proteomes" id="UP000309061"/>
    </source>
</evidence>
<feature type="region of interest" description="Disordered" evidence="1">
    <location>
        <begin position="102"/>
        <end position="131"/>
    </location>
</feature>
<organism evidence="7 8">
    <name type="scientific">Methylocystis heyeri</name>
    <dbReference type="NCBI Taxonomy" id="391905"/>
    <lineage>
        <taxon>Bacteria</taxon>
        <taxon>Pseudomonadati</taxon>
        <taxon>Pseudomonadota</taxon>
        <taxon>Alphaproteobacteria</taxon>
        <taxon>Hyphomicrobiales</taxon>
        <taxon>Methylocystaceae</taxon>
        <taxon>Methylocystis</taxon>
    </lineage>
</organism>
<dbReference type="Proteomes" id="UP000309061">
    <property type="component" value="Plasmid unnamed2"/>
</dbReference>
<proteinExistence type="predicted"/>
<reference evidence="7 8" key="1">
    <citation type="submission" date="2019-11" db="EMBL/GenBank/DDBJ databases">
        <title>The genome sequence of Methylocystis heyeri.</title>
        <authorList>
            <person name="Oshkin I.Y."/>
            <person name="Miroshnikov K."/>
            <person name="Dedysh S.N."/>
        </authorList>
    </citation>
    <scope>NUCLEOTIDE SEQUENCE [LARGE SCALE GENOMIC DNA]</scope>
    <source>
        <strain evidence="7 8">H2</strain>
        <plasmid evidence="7 8">unnamed2</plasmid>
    </source>
</reference>
<evidence type="ECO:0000313" key="4">
    <source>
        <dbReference type="EMBL" id="QGM45466.1"/>
    </source>
</evidence>
<dbReference type="EMBL" id="CP046052">
    <property type="protein sequence ID" value="QGM47648.1"/>
    <property type="molecule type" value="Genomic_DNA"/>
</dbReference>
<evidence type="ECO:0000313" key="5">
    <source>
        <dbReference type="EMBL" id="QGM47466.1"/>
    </source>
</evidence>
<evidence type="ECO:0000313" key="6">
    <source>
        <dbReference type="EMBL" id="QGM47648.1"/>
    </source>
</evidence>
<dbReference type="Pfam" id="PF01609">
    <property type="entry name" value="DDE_Tnp_1"/>
    <property type="match status" value="1"/>
</dbReference>
<dbReference type="InterPro" id="IPR025161">
    <property type="entry name" value="IS402-like_dom"/>
</dbReference>
<sequence>MSQRRYELSDFEWSIIAPLLPNKPRGVARADDRKVLNGIYWRLRTGSPWADIPERYGPATTCYNRFVRWRRLGVWDRIFEAVSKAYDGDLQMIDSSSIRVHQHGANGKKGAKAKRRPPLGTSLQADGMGRSRGGLTTKIHALVDANGLPIALKLTEGQAHDGKSAADMLGGLGDGQILLADRAYDSDALRSSLEERGAWANIKPMPGRVNVPAFSPFLYRYRNLVERFFNKLKHFRAVATRFEKHDANYLALAKLAAVKIWIRFMSR</sequence>
<name>A0A6B8KML4_9HYPH</name>
<dbReference type="Proteomes" id="UP000309061">
    <property type="component" value="Chromosome"/>
</dbReference>
<dbReference type="KEGG" id="mhey:H2LOC_021240"/>
<dbReference type="NCBIfam" id="NF033580">
    <property type="entry name" value="transpos_IS5_3"/>
    <property type="match status" value="1"/>
</dbReference>
<dbReference type="KEGG" id="mhey:H2LOC_018225"/>
<dbReference type="EMBL" id="CP046052">
    <property type="protein sequence ID" value="QGM45466.1"/>
    <property type="molecule type" value="Genomic_DNA"/>
</dbReference>
<dbReference type="InterPro" id="IPR052909">
    <property type="entry name" value="Transposase_6_like"/>
</dbReference>
<geneLocation type="plasmid" evidence="7">
    <name>unnamed2</name>
</geneLocation>
<dbReference type="GO" id="GO:0004803">
    <property type="term" value="F:transposase activity"/>
    <property type="evidence" value="ECO:0007669"/>
    <property type="project" value="InterPro"/>
</dbReference>
<evidence type="ECO:0000259" key="2">
    <source>
        <dbReference type="Pfam" id="PF01609"/>
    </source>
</evidence>
<evidence type="ECO:0000313" key="7">
    <source>
        <dbReference type="EMBL" id="QGM48320.1"/>
    </source>
</evidence>
<dbReference type="EMBL" id="CP046054">
    <property type="protein sequence ID" value="QGM48320.1"/>
    <property type="molecule type" value="Genomic_DNA"/>
</dbReference>
<dbReference type="AlphaFoldDB" id="A0A6B8KML4"/>
<feature type="domain" description="Transposase IS4-like" evidence="2">
    <location>
        <begin position="91"/>
        <end position="257"/>
    </location>
</feature>
<dbReference type="GO" id="GO:0003677">
    <property type="term" value="F:DNA binding"/>
    <property type="evidence" value="ECO:0007669"/>
    <property type="project" value="InterPro"/>
</dbReference>
<dbReference type="EMBL" id="CP046052">
    <property type="protein sequence ID" value="QGM47466.1"/>
    <property type="molecule type" value="Genomic_DNA"/>
</dbReference>
<evidence type="ECO:0000259" key="3">
    <source>
        <dbReference type="Pfam" id="PF13340"/>
    </source>
</evidence>
<protein>
    <submittedName>
        <fullName evidence="7">IS5 family transposase</fullName>
    </submittedName>
</protein>
<dbReference type="InterPro" id="IPR002559">
    <property type="entry name" value="Transposase_11"/>
</dbReference>
<dbReference type="KEGG" id="mhey:H2LOC_019290"/>
<keyword evidence="7" id="KW-0614">Plasmid</keyword>
<dbReference type="OrthoDB" id="9798237at2"/>
<feature type="domain" description="Insertion element IS402-like" evidence="3">
    <location>
        <begin position="8"/>
        <end position="79"/>
    </location>
</feature>
<dbReference type="GO" id="GO:0006313">
    <property type="term" value="P:DNA transposition"/>
    <property type="evidence" value="ECO:0007669"/>
    <property type="project" value="InterPro"/>
</dbReference>